<feature type="compositionally biased region" description="Polar residues" evidence="2">
    <location>
        <begin position="9"/>
        <end position="27"/>
    </location>
</feature>
<dbReference type="EMBL" id="BQNB010018820">
    <property type="protein sequence ID" value="GJT78632.1"/>
    <property type="molecule type" value="Genomic_DNA"/>
</dbReference>
<feature type="region of interest" description="Disordered" evidence="2">
    <location>
        <begin position="1"/>
        <end position="48"/>
    </location>
</feature>
<keyword evidence="4" id="KW-1185">Reference proteome</keyword>
<name>A0ABQ5GSL1_9ASTR</name>
<evidence type="ECO:0000313" key="4">
    <source>
        <dbReference type="Proteomes" id="UP001151760"/>
    </source>
</evidence>
<accession>A0ABQ5GSL1</accession>
<feature type="coiled-coil region" evidence="1">
    <location>
        <begin position="104"/>
        <end position="145"/>
    </location>
</feature>
<gene>
    <name evidence="3" type="ORF">Tco_1045357</name>
</gene>
<proteinExistence type="predicted"/>
<dbReference type="Proteomes" id="UP001151760">
    <property type="component" value="Unassembled WGS sequence"/>
</dbReference>
<organism evidence="3 4">
    <name type="scientific">Tanacetum coccineum</name>
    <dbReference type="NCBI Taxonomy" id="301880"/>
    <lineage>
        <taxon>Eukaryota</taxon>
        <taxon>Viridiplantae</taxon>
        <taxon>Streptophyta</taxon>
        <taxon>Embryophyta</taxon>
        <taxon>Tracheophyta</taxon>
        <taxon>Spermatophyta</taxon>
        <taxon>Magnoliopsida</taxon>
        <taxon>eudicotyledons</taxon>
        <taxon>Gunneridae</taxon>
        <taxon>Pentapetalae</taxon>
        <taxon>asterids</taxon>
        <taxon>campanulids</taxon>
        <taxon>Asterales</taxon>
        <taxon>Asteraceae</taxon>
        <taxon>Asteroideae</taxon>
        <taxon>Anthemideae</taxon>
        <taxon>Anthemidinae</taxon>
        <taxon>Tanacetum</taxon>
    </lineage>
</organism>
<evidence type="ECO:0000256" key="2">
    <source>
        <dbReference type="SAM" id="MobiDB-lite"/>
    </source>
</evidence>
<evidence type="ECO:0008006" key="5">
    <source>
        <dbReference type="Google" id="ProtNLM"/>
    </source>
</evidence>
<evidence type="ECO:0000313" key="3">
    <source>
        <dbReference type="EMBL" id="GJT78632.1"/>
    </source>
</evidence>
<evidence type="ECO:0000256" key="1">
    <source>
        <dbReference type="SAM" id="Coils"/>
    </source>
</evidence>
<reference evidence="3" key="1">
    <citation type="journal article" date="2022" name="Int. J. Mol. Sci.">
        <title>Draft Genome of Tanacetum Coccineum: Genomic Comparison of Closely Related Tanacetum-Family Plants.</title>
        <authorList>
            <person name="Yamashiro T."/>
            <person name="Shiraishi A."/>
            <person name="Nakayama K."/>
            <person name="Satake H."/>
        </authorList>
    </citation>
    <scope>NUCLEOTIDE SEQUENCE</scope>
</reference>
<reference evidence="3" key="2">
    <citation type="submission" date="2022-01" db="EMBL/GenBank/DDBJ databases">
        <authorList>
            <person name="Yamashiro T."/>
            <person name="Shiraishi A."/>
            <person name="Satake H."/>
            <person name="Nakayama K."/>
        </authorList>
    </citation>
    <scope>NUCLEOTIDE SEQUENCE</scope>
</reference>
<keyword evidence="1" id="KW-0175">Coiled coil</keyword>
<comment type="caution">
    <text evidence="3">The sequence shown here is derived from an EMBL/GenBank/DDBJ whole genome shotgun (WGS) entry which is preliminary data.</text>
</comment>
<sequence length="328" mass="36987">MGVGPEPPSHTSVRQSVSDSDPLSYTEPQLIPDQDISQSSKGMATEIPTEGVATTEACQDMVDHTVPPGYFSKLRHLPNTEFLAQYNVNLARQVALGSQLRLRFEQEIRLLKKARAQIARQNERIQVREEEIKRLGEEVESLKVMEAEVHGLREERIKVVFEEFKKYEDNKVEQRCAEMDARLDKLSVDIDEKLYPHMLTAIAGRHWVIGHGLRLAVMKCADCTEIRQGFANVVFAGFAKGMSEGLKYSIEHGKAGRDLADVKAYDPEANNKLVKALQDLKDLKYPMVDQLEKLKDAPIELIMTSLYLESDTGEDAPQWIHDLPPSSS</sequence>
<protein>
    <recommendedName>
        <fullName evidence="5">Transposase (Putative), gypsy type</fullName>
    </recommendedName>
</protein>